<organism evidence="2 3">
    <name type="scientific">Olea europaea subsp. europaea</name>
    <dbReference type="NCBI Taxonomy" id="158383"/>
    <lineage>
        <taxon>Eukaryota</taxon>
        <taxon>Viridiplantae</taxon>
        <taxon>Streptophyta</taxon>
        <taxon>Embryophyta</taxon>
        <taxon>Tracheophyta</taxon>
        <taxon>Spermatophyta</taxon>
        <taxon>Magnoliopsida</taxon>
        <taxon>eudicotyledons</taxon>
        <taxon>Gunneridae</taxon>
        <taxon>Pentapetalae</taxon>
        <taxon>asterids</taxon>
        <taxon>lamiids</taxon>
        <taxon>Lamiales</taxon>
        <taxon>Oleaceae</taxon>
        <taxon>Oleeae</taxon>
        <taxon>Olea</taxon>
    </lineage>
</organism>
<protein>
    <submittedName>
        <fullName evidence="2">Uncharacterized protein</fullName>
    </submittedName>
</protein>
<dbReference type="PROSITE" id="PS50330">
    <property type="entry name" value="UIM"/>
    <property type="match status" value="1"/>
</dbReference>
<accession>A0A8S0S6K8</accession>
<dbReference type="InterPro" id="IPR003903">
    <property type="entry name" value="UIM_dom"/>
</dbReference>
<evidence type="ECO:0000313" key="3">
    <source>
        <dbReference type="Proteomes" id="UP000594638"/>
    </source>
</evidence>
<sequence>METAITTLSSLSYEALDYEDREFLGKKRTWHRYVVEAGTSKNKEKSLDLRASTSNHTVTNISSESSFEERKLVASAKEIKRLDERLRILEEEDEMLKKALMESLEERTRLKTEDRREGLLQVLIQESNPSLVTRDLRPRAVGLGIEKVQLT</sequence>
<dbReference type="AlphaFoldDB" id="A0A8S0S6K8"/>
<name>A0A8S0S6K8_OLEEU</name>
<dbReference type="Gramene" id="OE9A001362T1">
    <property type="protein sequence ID" value="OE9A001362C1"/>
    <property type="gene ID" value="OE9A001362"/>
</dbReference>
<dbReference type="Proteomes" id="UP000594638">
    <property type="component" value="Unassembled WGS sequence"/>
</dbReference>
<keyword evidence="3" id="KW-1185">Reference proteome</keyword>
<evidence type="ECO:0000313" key="2">
    <source>
        <dbReference type="EMBL" id="CAA2987092.1"/>
    </source>
</evidence>
<reference evidence="2 3" key="1">
    <citation type="submission" date="2019-12" db="EMBL/GenBank/DDBJ databases">
        <authorList>
            <person name="Alioto T."/>
            <person name="Alioto T."/>
            <person name="Gomez Garrido J."/>
        </authorList>
    </citation>
    <scope>NUCLEOTIDE SEQUENCE [LARGE SCALE GENOMIC DNA]</scope>
</reference>
<feature type="coiled-coil region" evidence="1">
    <location>
        <begin position="72"/>
        <end position="106"/>
    </location>
</feature>
<proteinExistence type="predicted"/>
<comment type="caution">
    <text evidence="2">The sequence shown here is derived from an EMBL/GenBank/DDBJ whole genome shotgun (WGS) entry which is preliminary data.</text>
</comment>
<keyword evidence="1" id="KW-0175">Coiled coil</keyword>
<evidence type="ECO:0000256" key="1">
    <source>
        <dbReference type="SAM" id="Coils"/>
    </source>
</evidence>
<dbReference type="EMBL" id="CACTIH010003903">
    <property type="protein sequence ID" value="CAA2987092.1"/>
    <property type="molecule type" value="Genomic_DNA"/>
</dbReference>
<dbReference type="OrthoDB" id="909851at2759"/>
<gene>
    <name evidence="2" type="ORF">OLEA9_A001362</name>
</gene>